<dbReference type="Pfam" id="PF11776">
    <property type="entry name" value="RcnB"/>
    <property type="match status" value="1"/>
</dbReference>
<comment type="caution">
    <text evidence="3">The sequence shown here is derived from an EMBL/GenBank/DDBJ whole genome shotgun (WGS) entry which is preliminary data.</text>
</comment>
<dbReference type="RefSeq" id="WP_152577478.1">
    <property type="nucleotide sequence ID" value="NZ_JAATJI010000001.1"/>
</dbReference>
<accession>A0A7C9GPH2</accession>
<keyword evidence="2" id="KW-0732">Signal</keyword>
<dbReference type="InterPro" id="IPR024572">
    <property type="entry name" value="RcnB"/>
</dbReference>
<keyword evidence="1" id="KW-0175">Coiled coil</keyword>
<evidence type="ECO:0000256" key="2">
    <source>
        <dbReference type="SAM" id="SignalP"/>
    </source>
</evidence>
<reference evidence="3 4" key="1">
    <citation type="submission" date="2019-09" db="EMBL/GenBank/DDBJ databases">
        <title>Polymorphobacter sp. isolated from a lake in China.</title>
        <authorList>
            <person name="Liu Z."/>
        </authorList>
    </citation>
    <scope>NUCLEOTIDE SEQUENCE [LARGE SCALE GENOMIC DNA]</scope>
    <source>
        <strain evidence="3 4">D40P</strain>
    </source>
</reference>
<evidence type="ECO:0008006" key="5">
    <source>
        <dbReference type="Google" id="ProtNLM"/>
    </source>
</evidence>
<keyword evidence="4" id="KW-1185">Reference proteome</keyword>
<dbReference type="AlphaFoldDB" id="A0A7C9GPH2"/>
<organism evidence="3 4">
    <name type="scientific">Sandarakinorhabdus fusca</name>
    <dbReference type="NCBI Taxonomy" id="1439888"/>
    <lineage>
        <taxon>Bacteria</taxon>
        <taxon>Pseudomonadati</taxon>
        <taxon>Pseudomonadota</taxon>
        <taxon>Alphaproteobacteria</taxon>
        <taxon>Sphingomonadales</taxon>
        <taxon>Sphingosinicellaceae</taxon>
        <taxon>Sandarakinorhabdus</taxon>
    </lineage>
</organism>
<evidence type="ECO:0000313" key="3">
    <source>
        <dbReference type="EMBL" id="MQT17053.1"/>
    </source>
</evidence>
<feature type="coiled-coil region" evidence="1">
    <location>
        <begin position="26"/>
        <end position="72"/>
    </location>
</feature>
<protein>
    <recommendedName>
        <fullName evidence="5">RcnB family protein</fullName>
    </recommendedName>
</protein>
<evidence type="ECO:0000256" key="1">
    <source>
        <dbReference type="SAM" id="Coils"/>
    </source>
</evidence>
<evidence type="ECO:0000313" key="4">
    <source>
        <dbReference type="Proteomes" id="UP000481327"/>
    </source>
</evidence>
<sequence length="147" mass="17359">MRKLIILGLMAAIAAPAAVSAQPGEIRRDQRQLREEQREYQQARRFGDRGDIRRERRDVRDARQDLRDSRRDRPVYVAPVRGWQYRPVAQGYRLQPAFYGPRYVIADPRQYRLPVAARSQRWIRYGGDLLLVNARNGRVIQVVRGRY</sequence>
<dbReference type="Gene3D" id="3.10.450.160">
    <property type="entry name" value="inner membrane protein cigr"/>
    <property type="match status" value="1"/>
</dbReference>
<feature type="chain" id="PRO_5028972775" description="RcnB family protein" evidence="2">
    <location>
        <begin position="22"/>
        <end position="147"/>
    </location>
</feature>
<feature type="signal peptide" evidence="2">
    <location>
        <begin position="1"/>
        <end position="21"/>
    </location>
</feature>
<dbReference type="EMBL" id="WIOL01000002">
    <property type="protein sequence ID" value="MQT17053.1"/>
    <property type="molecule type" value="Genomic_DNA"/>
</dbReference>
<dbReference type="Proteomes" id="UP000481327">
    <property type="component" value="Unassembled WGS sequence"/>
</dbReference>
<dbReference type="OrthoDB" id="7205329at2"/>
<gene>
    <name evidence="3" type="ORF">F3168_07245</name>
</gene>
<name>A0A7C9GPH2_9SPHN</name>
<proteinExistence type="predicted"/>